<comment type="caution">
    <text evidence="3">The sequence shown here is derived from an EMBL/GenBank/DDBJ whole genome shotgun (WGS) entry which is preliminary data.</text>
</comment>
<keyword evidence="4" id="KW-1185">Reference proteome</keyword>
<dbReference type="SUPFAM" id="SSF57302">
    <property type="entry name" value="Snake toxin-like"/>
    <property type="match status" value="2"/>
</dbReference>
<dbReference type="InterPro" id="IPR003571">
    <property type="entry name" value="Snake_3FTx"/>
</dbReference>
<evidence type="ECO:0000313" key="4">
    <source>
        <dbReference type="Proteomes" id="UP001642483"/>
    </source>
</evidence>
<gene>
    <name evidence="3" type="ORF">CVLEPA_LOCUS10403</name>
</gene>
<sequence>MEKFSAAFTCLIFGIFVTKVASIDCYHCTNSFLNDCKGVTEEFLKTCPVGYDYCLTRYRKDAILKDDVQRGCSTAAVNACTQEQGYTVCYKTCSTDNCNDEEIVFPSQTTTTKPASQAVKCFQCGYQTINGVGVGDDDCKRPSANNLSLTSCYGGSMHCLTSTLVGYDYSGNKTTGISRRCSDTPTDYNCYSYFGYIGCTSTCNNDGCNDDSVEDHQSQSASERIKCYQCAYSSDSGENGCNNLSNISSKYLNKCPAGHKYCDTWNITSARNQTVISRGCSVEDRDFCFILGGDSACISTCDTDGCNSGDTIRSGIMACITATIVFLLNV</sequence>
<evidence type="ECO:0000256" key="2">
    <source>
        <dbReference type="SAM" id="SignalP"/>
    </source>
</evidence>
<name>A0ABP0FNW7_CLALP</name>
<evidence type="ECO:0000256" key="1">
    <source>
        <dbReference type="ARBA" id="ARBA00022729"/>
    </source>
</evidence>
<dbReference type="Gene3D" id="2.10.60.10">
    <property type="entry name" value="CD59"/>
    <property type="match status" value="1"/>
</dbReference>
<dbReference type="InterPro" id="IPR050975">
    <property type="entry name" value="Sleep_regulator"/>
</dbReference>
<accession>A0ABP0FNW7</accession>
<feature type="signal peptide" evidence="2">
    <location>
        <begin position="1"/>
        <end position="22"/>
    </location>
</feature>
<evidence type="ECO:0000313" key="3">
    <source>
        <dbReference type="EMBL" id="CAK8680117.1"/>
    </source>
</evidence>
<dbReference type="EMBL" id="CAWYQH010000068">
    <property type="protein sequence ID" value="CAK8680117.1"/>
    <property type="molecule type" value="Genomic_DNA"/>
</dbReference>
<protein>
    <submittedName>
        <fullName evidence="3">Uncharacterized protein</fullName>
    </submittedName>
</protein>
<dbReference type="PANTHER" id="PTHR33562">
    <property type="entry name" value="ATILLA, ISOFORM B-RELATED-RELATED"/>
    <property type="match status" value="1"/>
</dbReference>
<feature type="chain" id="PRO_5045078821" evidence="2">
    <location>
        <begin position="23"/>
        <end position="330"/>
    </location>
</feature>
<proteinExistence type="predicted"/>
<keyword evidence="1 2" id="KW-0732">Signal</keyword>
<dbReference type="Proteomes" id="UP001642483">
    <property type="component" value="Unassembled WGS sequence"/>
</dbReference>
<organism evidence="3 4">
    <name type="scientific">Clavelina lepadiformis</name>
    <name type="common">Light-bulb sea squirt</name>
    <name type="synonym">Ascidia lepadiformis</name>
    <dbReference type="NCBI Taxonomy" id="159417"/>
    <lineage>
        <taxon>Eukaryota</taxon>
        <taxon>Metazoa</taxon>
        <taxon>Chordata</taxon>
        <taxon>Tunicata</taxon>
        <taxon>Ascidiacea</taxon>
        <taxon>Aplousobranchia</taxon>
        <taxon>Clavelinidae</taxon>
        <taxon>Clavelina</taxon>
    </lineage>
</organism>
<reference evidence="3 4" key="1">
    <citation type="submission" date="2024-02" db="EMBL/GenBank/DDBJ databases">
        <authorList>
            <person name="Daric V."/>
            <person name="Darras S."/>
        </authorList>
    </citation>
    <scope>NUCLEOTIDE SEQUENCE [LARGE SCALE GENOMIC DNA]</scope>
</reference>
<dbReference type="InterPro" id="IPR045860">
    <property type="entry name" value="Snake_toxin-like_sf"/>
</dbReference>
<dbReference type="CDD" id="cd00206">
    <property type="entry name" value="TFP_snake_toxin"/>
    <property type="match status" value="1"/>
</dbReference>